<keyword evidence="2" id="KW-0926">Vacuole</keyword>
<dbReference type="PANTHER" id="PTHR46140">
    <property type="entry name" value="VACUOLAR TRANSPORTER CHAPERONE 1-RELATED"/>
    <property type="match status" value="1"/>
</dbReference>
<keyword evidence="4 7" id="KW-1133">Transmembrane helix</keyword>
<dbReference type="FunFam" id="3.20.100.30:FF:000002">
    <property type="entry name" value="Vacuolar transporter chaperone"/>
    <property type="match status" value="1"/>
</dbReference>
<feature type="non-terminal residue" evidence="9">
    <location>
        <position position="1518"/>
    </location>
</feature>
<feature type="transmembrane region" description="Helical" evidence="7">
    <location>
        <begin position="715"/>
        <end position="734"/>
    </location>
</feature>
<protein>
    <recommendedName>
        <fullName evidence="8">SPX domain-containing protein</fullName>
    </recommendedName>
</protein>
<proteinExistence type="predicted"/>
<evidence type="ECO:0000259" key="8">
    <source>
        <dbReference type="PROSITE" id="PS51382"/>
    </source>
</evidence>
<organism evidence="9 10">
    <name type="scientific">Scytalidium lignicola</name>
    <name type="common">Hyphomycete</name>
    <dbReference type="NCBI Taxonomy" id="5539"/>
    <lineage>
        <taxon>Eukaryota</taxon>
        <taxon>Fungi</taxon>
        <taxon>Dikarya</taxon>
        <taxon>Ascomycota</taxon>
        <taxon>Pezizomycotina</taxon>
        <taxon>Leotiomycetes</taxon>
        <taxon>Leotiomycetes incertae sedis</taxon>
        <taxon>Scytalidium</taxon>
    </lineage>
</organism>
<feature type="transmembrane region" description="Helical" evidence="7">
    <location>
        <begin position="673"/>
        <end position="694"/>
    </location>
</feature>
<dbReference type="EMBL" id="NCSJ02000283">
    <property type="protein sequence ID" value="RFU26124.1"/>
    <property type="molecule type" value="Genomic_DNA"/>
</dbReference>
<dbReference type="Pfam" id="PF02656">
    <property type="entry name" value="DUF202"/>
    <property type="match status" value="1"/>
</dbReference>
<dbReference type="InterPro" id="IPR018966">
    <property type="entry name" value="VTC_domain"/>
</dbReference>
<sequence length="1518" mass="173019">MRFGKTLRESIYPPWKDQYIEYGKLKTLLREDRADDDRTWTEDDENKFCDEVFNTQLEKVAGFQEQTFKSLEQRANDTAEKLRDLAPSEGSVKGDITTGRFREIEDELDAIINETKELKKYSNINYTGFLKIVKKHDRKRGNHYKVRPMLQMSLAKRPFNSEQVYSPLLNKLSVMYFAVLQQLDESTDAAAVSNSEAQSEMQNGEKYTAYKFWVHPDNLLEVKTYILRRLPVLVYSEHSSKDLDGQGDPTLNSIYFDNPKFSLYLQKVDGQPDASSLRLRWYGQLDSNPELFFEHKIINGNGSSEEKRFSIKDKYIVPFVKGEYKMEKTVQKMERQGHSEADIAEFKNTVDEIQTFIKENDLQPMLRANYTRTAFQKPLDDKVRISIDTSLAFIREDALDPDRPCRSPEYWHRLDIDNGKMVYPFSMVNRGEISRFPFAVLEIKVKEDGQKKQPQWVQDLMASHLVYKAPRFSKFIHGVASLFEDHVNNLPFWLSEVETDIRKDPQSAFDEEQERKAKKAEDDAVVGSLLGTSIRRASFKPAVSSPVGRSYMQERLTAEDLEEEGRKRRKNLDGENGATTNGESSRTGGYGTISSVFPSFSLSRYAQSRREKNVQLPPGVVKPGQLIKDSGPLKVEPKVWLANERTFLKWQHISILLGGLAVGLYTAAGENTVAEFMGIAYIVIAIFAGLWGYAMHRVRRNMIVQRSGKDFDNMVGPMIVSFALMIALLLNFIFQYRAALVRLDQDNDFNITSVHTGNQQEKHLVFYLATGASESVYKSSLEDIMTSDEQGGKLSLIRRGMERLLPGIRKESDNPSYLPGDNRSRSPGTYRTVSEPAHDRSSPISNSTPGERSHVHVRRKLVWPPLGLSKEDSISHGKAIKLIATGAPIFKGRKRSVPHASKEYFTLYAIRKGREDIGDDRQALFDDIFTASSFRMQGPGLALYPWETLEHPSMAFYYGHQPGTITLNHWVSLAGNPFPAIELRDPGVKPRNVEFSAIIERLIYLEGGLEEDQEDLMYKNLYKLLLKDPDRYTNPHKAMEVQITDLILVLSRPEWIDFNRPENQVVAKFFTNTTYAEQGRYKLFFHQLLLSMELYHRIQSKTHADWAKEKLLSQLPSRIAWDLALARRWHECMSIEQFESEAGVSQIKFHLLSKRAQVKALRKFIRAMKWPSRAAVDNLLKEQDPDDDALEERSSDAMCYFTGVILPGVTFPWLLMNSLIDCDDDPATKALSTLTHMQPHCGFQYKGTTYWSSTCIVGKVVAPTCKEIGGWVGPARPAPDLERVQIARIRQRHITPRLTGTDVKKMILRSDPRGPSSSAYPVADYQVLLPDRDEIINGIRIEKLALKAVSSFTMEQEEQGTEKNKPGTFDATVQFAMDGRSWPIHLLFDVSFVSAYPCASGPHPLWKNYYYRAVKVDELLEIKDWPVLKGRSGGNDLSMEEGYASSTTGQKSVDEVLVVEAFGVADNEVLARAWCSSWGFSAIIADMDKTCMACSIREAYAARLNVKFGQVERERERG</sequence>
<dbReference type="Proteomes" id="UP000258309">
    <property type="component" value="Unassembled WGS sequence"/>
</dbReference>
<feature type="region of interest" description="Disordered" evidence="6">
    <location>
        <begin position="550"/>
        <end position="590"/>
    </location>
</feature>
<evidence type="ECO:0000256" key="1">
    <source>
        <dbReference type="ARBA" id="ARBA00004128"/>
    </source>
</evidence>
<accession>A0A3E2GYA4</accession>
<reference evidence="9 10" key="1">
    <citation type="submission" date="2018-05" db="EMBL/GenBank/DDBJ databases">
        <title>Draft genome sequence of Scytalidium lignicola DSM 105466, a ubiquitous saprotrophic fungus.</title>
        <authorList>
            <person name="Buettner E."/>
            <person name="Gebauer A.M."/>
            <person name="Hofrichter M."/>
            <person name="Liers C."/>
            <person name="Kellner H."/>
        </authorList>
    </citation>
    <scope>NUCLEOTIDE SEQUENCE [LARGE SCALE GENOMIC DNA]</scope>
    <source>
        <strain evidence="9 10">DSM 105466</strain>
    </source>
</reference>
<dbReference type="Gene3D" id="3.20.100.30">
    <property type="entry name" value="VTC, catalytic tunnel domain"/>
    <property type="match status" value="1"/>
</dbReference>
<dbReference type="Pfam" id="PF09359">
    <property type="entry name" value="VTC"/>
    <property type="match status" value="1"/>
</dbReference>
<keyword evidence="5 7" id="KW-0472">Membrane</keyword>
<dbReference type="PANTHER" id="PTHR46140:SF2">
    <property type="entry name" value="VACUOLAR TRANSPORTER CHAPERONE 3 COMPLEX SUBUNIT 3-RELATED"/>
    <property type="match status" value="1"/>
</dbReference>
<evidence type="ECO:0000256" key="2">
    <source>
        <dbReference type="ARBA" id="ARBA00022554"/>
    </source>
</evidence>
<dbReference type="InterPro" id="IPR003807">
    <property type="entry name" value="DUF202"/>
</dbReference>
<feature type="non-terminal residue" evidence="9">
    <location>
        <position position="1"/>
    </location>
</feature>
<dbReference type="InterPro" id="IPR042267">
    <property type="entry name" value="VTC_sf"/>
</dbReference>
<dbReference type="GO" id="GO:0006799">
    <property type="term" value="P:polyphosphate biosynthetic process"/>
    <property type="evidence" value="ECO:0007669"/>
    <property type="project" value="UniProtKB-ARBA"/>
</dbReference>
<dbReference type="InterPro" id="IPR051572">
    <property type="entry name" value="VTC_Complex_Subunit"/>
</dbReference>
<dbReference type="OMA" id="NPHKAME"/>
<comment type="subcellular location">
    <subcellularLocation>
        <location evidence="1">Vacuole membrane</location>
        <topology evidence="1">Multi-pass membrane protein</topology>
    </subcellularLocation>
</comment>
<evidence type="ECO:0000256" key="3">
    <source>
        <dbReference type="ARBA" id="ARBA00022692"/>
    </source>
</evidence>
<dbReference type="CDD" id="cd14480">
    <property type="entry name" value="SPX_VTC2_like"/>
    <property type="match status" value="1"/>
</dbReference>
<evidence type="ECO:0000256" key="5">
    <source>
        <dbReference type="ARBA" id="ARBA00023136"/>
    </source>
</evidence>
<keyword evidence="3 7" id="KW-0812">Transmembrane</keyword>
<feature type="region of interest" description="Disordered" evidence="6">
    <location>
        <begin position="808"/>
        <end position="856"/>
    </location>
</feature>
<name>A0A3E2GYA4_SCYLI</name>
<evidence type="ECO:0000313" key="10">
    <source>
        <dbReference type="Proteomes" id="UP000258309"/>
    </source>
</evidence>
<dbReference type="InterPro" id="IPR004331">
    <property type="entry name" value="SPX_dom"/>
</dbReference>
<feature type="compositionally biased region" description="Polar residues" evidence="6">
    <location>
        <begin position="577"/>
        <end position="590"/>
    </location>
</feature>
<keyword evidence="10" id="KW-1185">Reference proteome</keyword>
<evidence type="ECO:0000256" key="7">
    <source>
        <dbReference type="SAM" id="Phobius"/>
    </source>
</evidence>
<dbReference type="GO" id="GO:0033254">
    <property type="term" value="C:vacuolar transporter chaperone complex"/>
    <property type="evidence" value="ECO:0007669"/>
    <property type="project" value="TreeGrafter"/>
</dbReference>
<dbReference type="GO" id="GO:0000329">
    <property type="term" value="C:fungal-type vacuole membrane"/>
    <property type="evidence" value="ECO:0007669"/>
    <property type="project" value="TreeGrafter"/>
</dbReference>
<evidence type="ECO:0000313" key="9">
    <source>
        <dbReference type="EMBL" id="RFU26124.1"/>
    </source>
</evidence>
<evidence type="ECO:0000256" key="4">
    <source>
        <dbReference type="ARBA" id="ARBA00022989"/>
    </source>
</evidence>
<feature type="domain" description="SPX" evidence="8">
    <location>
        <begin position="1"/>
        <end position="150"/>
    </location>
</feature>
<evidence type="ECO:0000256" key="6">
    <source>
        <dbReference type="SAM" id="MobiDB-lite"/>
    </source>
</evidence>
<dbReference type="PROSITE" id="PS51382">
    <property type="entry name" value="SPX"/>
    <property type="match status" value="1"/>
</dbReference>
<dbReference type="OrthoDB" id="6493944at2759"/>
<comment type="caution">
    <text evidence="9">The sequence shown here is derived from an EMBL/GenBank/DDBJ whole genome shotgun (WGS) entry which is preliminary data.</text>
</comment>
<gene>
    <name evidence="9" type="ORF">B7463_g10218</name>
</gene>
<dbReference type="STRING" id="5539.A0A3E2GYA4"/>